<dbReference type="Gene3D" id="3.40.50.300">
    <property type="entry name" value="P-loop containing nucleotide triphosphate hydrolases"/>
    <property type="match status" value="1"/>
</dbReference>
<dbReference type="Pfam" id="PF00005">
    <property type="entry name" value="ABC_tran"/>
    <property type="match status" value="1"/>
</dbReference>
<gene>
    <name evidence="7" type="ORF">HMPREF1090_02780</name>
</gene>
<evidence type="ECO:0000256" key="1">
    <source>
        <dbReference type="ARBA" id="ARBA00005417"/>
    </source>
</evidence>
<dbReference type="SUPFAM" id="SSF52540">
    <property type="entry name" value="P-loop containing nucleoside triphosphate hydrolases"/>
    <property type="match status" value="1"/>
</dbReference>
<feature type="region of interest" description="Disordered" evidence="5">
    <location>
        <begin position="325"/>
        <end position="348"/>
    </location>
</feature>
<protein>
    <submittedName>
        <fullName evidence="7">Lantibiotic ABC transporter ATP-binding protein</fullName>
    </submittedName>
</protein>
<keyword evidence="3" id="KW-0547">Nucleotide-binding</keyword>
<dbReference type="EMBL" id="AGYR01000030">
    <property type="protein sequence ID" value="ENZ13576.1"/>
    <property type="molecule type" value="Genomic_DNA"/>
</dbReference>
<reference evidence="7 8" key="1">
    <citation type="submission" date="2013-01" db="EMBL/GenBank/DDBJ databases">
        <title>The Genome Sequence of Clostridium clostridioforme 90A8.</title>
        <authorList>
            <consortium name="The Broad Institute Genome Sequencing Platform"/>
            <person name="Earl A."/>
            <person name="Ward D."/>
            <person name="Feldgarden M."/>
            <person name="Gevers D."/>
            <person name="Courvalin P."/>
            <person name="Lambert T."/>
            <person name="Walker B."/>
            <person name="Young S.K."/>
            <person name="Zeng Q."/>
            <person name="Gargeya S."/>
            <person name="Fitzgerald M."/>
            <person name="Haas B."/>
            <person name="Abouelleil A."/>
            <person name="Alvarado L."/>
            <person name="Arachchi H.M."/>
            <person name="Berlin A.M."/>
            <person name="Chapman S.B."/>
            <person name="Dewar J."/>
            <person name="Goldberg J."/>
            <person name="Griggs A."/>
            <person name="Gujja S."/>
            <person name="Hansen M."/>
            <person name="Howarth C."/>
            <person name="Imamovic A."/>
            <person name="Larimer J."/>
            <person name="McCowan C."/>
            <person name="Murphy C."/>
            <person name="Neiman D."/>
            <person name="Pearson M."/>
            <person name="Priest M."/>
            <person name="Roberts A."/>
            <person name="Saif S."/>
            <person name="Shea T."/>
            <person name="Sisk P."/>
            <person name="Sykes S."/>
            <person name="Wortman J."/>
            <person name="Nusbaum C."/>
            <person name="Birren B."/>
        </authorList>
    </citation>
    <scope>NUCLEOTIDE SEQUENCE [LARGE SCALE GENOMIC DNA]</scope>
    <source>
        <strain evidence="7 8">90A8</strain>
    </source>
</reference>
<keyword evidence="4 7" id="KW-0067">ATP-binding</keyword>
<keyword evidence="2" id="KW-0813">Transport</keyword>
<dbReference type="PANTHER" id="PTHR43335">
    <property type="entry name" value="ABC TRANSPORTER, ATP-BINDING PROTEIN"/>
    <property type="match status" value="1"/>
</dbReference>
<proteinExistence type="inferred from homology"/>
<dbReference type="SMART" id="SM00382">
    <property type="entry name" value="AAA"/>
    <property type="match status" value="1"/>
</dbReference>
<accession>A0A0E2H9X7</accession>
<dbReference type="InterPro" id="IPR027417">
    <property type="entry name" value="P-loop_NTPase"/>
</dbReference>
<dbReference type="GO" id="GO:0016887">
    <property type="term" value="F:ATP hydrolysis activity"/>
    <property type="evidence" value="ECO:0007669"/>
    <property type="project" value="InterPro"/>
</dbReference>
<dbReference type="PROSITE" id="PS50893">
    <property type="entry name" value="ABC_TRANSPORTER_2"/>
    <property type="match status" value="1"/>
</dbReference>
<evidence type="ECO:0000256" key="5">
    <source>
        <dbReference type="SAM" id="MobiDB-lite"/>
    </source>
</evidence>
<feature type="domain" description="ABC transporter" evidence="6">
    <location>
        <begin position="2"/>
        <end position="231"/>
    </location>
</feature>
<dbReference type="PATRIC" id="fig|999408.3.peg.3001"/>
<dbReference type="Proteomes" id="UP000013085">
    <property type="component" value="Unassembled WGS sequence"/>
</dbReference>
<dbReference type="InterPro" id="IPR003593">
    <property type="entry name" value="AAA+_ATPase"/>
</dbReference>
<sequence>MIEVKNLVKDYGGHLAVDHLSFRVEDGQIYGFLGPNGAGKSTTMNIMTGYLGATEGQVIIDGHDILEEPEAAKKRIGYLPEIPPLYMDMTVDEYLEFAACIKKLPKPGRMDAIQEVMDLVKITDVRKRLIRNLSKGYRQRVGMAQAVLGKPSVIILDEPTVGLDPKQIIEIRDMIKGLGKQHTVILSSHILSEVSAVCDHIMIIAHGKLIASDTPENLEQRLKGAAGLDLTVKGSAEALRPVLEEIHGLSIERMEAGSEDGTCVANLQFVGGGDTIDSDSAEFPDLEADIRETIFYALANHRLPILSMAPSKASLEEIFLELTEDYPKTREDSGAADPTDQSKEEEPQ</sequence>
<evidence type="ECO:0000256" key="4">
    <source>
        <dbReference type="ARBA" id="ARBA00022840"/>
    </source>
</evidence>
<dbReference type="CDD" id="cd03230">
    <property type="entry name" value="ABC_DR_subfamily_A"/>
    <property type="match status" value="1"/>
</dbReference>
<dbReference type="InterPro" id="IPR003439">
    <property type="entry name" value="ABC_transporter-like_ATP-bd"/>
</dbReference>
<dbReference type="HOGENOM" id="CLU_000604_1_2_9"/>
<comment type="similarity">
    <text evidence="1">Belongs to the ABC transporter superfamily.</text>
</comment>
<dbReference type="RefSeq" id="WP_002588314.1">
    <property type="nucleotide sequence ID" value="NZ_KB851022.1"/>
</dbReference>
<evidence type="ECO:0000256" key="2">
    <source>
        <dbReference type="ARBA" id="ARBA00022448"/>
    </source>
</evidence>
<name>A0A0E2H9X7_9FIRM</name>
<dbReference type="GeneID" id="57961446"/>
<evidence type="ECO:0000256" key="3">
    <source>
        <dbReference type="ARBA" id="ARBA00022741"/>
    </source>
</evidence>
<evidence type="ECO:0000259" key="6">
    <source>
        <dbReference type="PROSITE" id="PS50893"/>
    </source>
</evidence>
<evidence type="ECO:0000313" key="7">
    <source>
        <dbReference type="EMBL" id="ENZ13576.1"/>
    </source>
</evidence>
<comment type="caution">
    <text evidence="7">The sequence shown here is derived from an EMBL/GenBank/DDBJ whole genome shotgun (WGS) entry which is preliminary data.</text>
</comment>
<dbReference type="PANTHER" id="PTHR43335:SF4">
    <property type="entry name" value="ABC TRANSPORTER, ATP-BINDING PROTEIN"/>
    <property type="match status" value="1"/>
</dbReference>
<dbReference type="AlphaFoldDB" id="A0A0E2H9X7"/>
<dbReference type="GO" id="GO:0005524">
    <property type="term" value="F:ATP binding"/>
    <property type="evidence" value="ECO:0007669"/>
    <property type="project" value="UniProtKB-KW"/>
</dbReference>
<organism evidence="7 8">
    <name type="scientific">[Clostridium] clostridioforme 90A8</name>
    <dbReference type="NCBI Taxonomy" id="999408"/>
    <lineage>
        <taxon>Bacteria</taxon>
        <taxon>Bacillati</taxon>
        <taxon>Bacillota</taxon>
        <taxon>Clostridia</taxon>
        <taxon>Lachnospirales</taxon>
        <taxon>Lachnospiraceae</taxon>
        <taxon>Enterocloster</taxon>
    </lineage>
</organism>
<evidence type="ECO:0000313" key="8">
    <source>
        <dbReference type="Proteomes" id="UP000013085"/>
    </source>
</evidence>